<dbReference type="EC" id="5.6.2.3" evidence="3"/>
<comment type="function">
    <text evidence="3">DNA-dependent ATPase and ATP-dependent 5'-3' DNA helicase. Has no activity on blunt DNA or DNA with 3'-overhangs, requires at least 10 bases of 5'-ssDNA for helicase activity.</text>
</comment>
<feature type="domain" description="AAA+ ATPase" evidence="4">
    <location>
        <begin position="351"/>
        <end position="496"/>
    </location>
</feature>
<dbReference type="InterPro" id="IPR027785">
    <property type="entry name" value="UvrD-like_helicase_C"/>
</dbReference>
<comment type="similarity">
    <text evidence="3">Belongs to the RecD family. RecD2 subfamily.</text>
</comment>
<dbReference type="CDD" id="cd17933">
    <property type="entry name" value="DEXSc_RecD-like"/>
    <property type="match status" value="1"/>
</dbReference>
<dbReference type="GO" id="GO:0009338">
    <property type="term" value="C:exodeoxyribonuclease V complex"/>
    <property type="evidence" value="ECO:0007669"/>
    <property type="project" value="TreeGrafter"/>
</dbReference>
<feature type="binding site" evidence="3">
    <location>
        <begin position="362"/>
        <end position="366"/>
    </location>
    <ligand>
        <name>ATP</name>
        <dbReference type="ChEBI" id="CHEBI:30616"/>
    </ligand>
</feature>
<dbReference type="SUPFAM" id="SSF47781">
    <property type="entry name" value="RuvA domain 2-like"/>
    <property type="match status" value="1"/>
</dbReference>
<dbReference type="InterPro" id="IPR006345">
    <property type="entry name" value="RecD2"/>
</dbReference>
<dbReference type="SUPFAM" id="SSF52540">
    <property type="entry name" value="P-loop containing nucleoside triphosphate hydrolases"/>
    <property type="match status" value="1"/>
</dbReference>
<dbReference type="AlphaFoldDB" id="A0A1M7YNH1"/>
<dbReference type="RefSeq" id="WP_073591199.1">
    <property type="nucleotide sequence ID" value="NZ_FRFD01000018.1"/>
</dbReference>
<dbReference type="CDD" id="cd18809">
    <property type="entry name" value="SF1_C_RecD"/>
    <property type="match status" value="1"/>
</dbReference>
<accession>A0A1M7YNH1</accession>
<dbReference type="PANTHER" id="PTHR43788:SF6">
    <property type="entry name" value="DNA HELICASE B"/>
    <property type="match status" value="1"/>
</dbReference>
<dbReference type="GO" id="GO:0005524">
    <property type="term" value="F:ATP binding"/>
    <property type="evidence" value="ECO:0007669"/>
    <property type="project" value="UniProtKB-UniRule"/>
</dbReference>
<evidence type="ECO:0000256" key="3">
    <source>
        <dbReference type="HAMAP-Rule" id="MF_01488"/>
    </source>
</evidence>
<dbReference type="GO" id="GO:0016887">
    <property type="term" value="F:ATP hydrolysis activity"/>
    <property type="evidence" value="ECO:0007669"/>
    <property type="project" value="RHEA"/>
</dbReference>
<dbReference type="EMBL" id="FRFD01000018">
    <property type="protein sequence ID" value="SHO54137.1"/>
    <property type="molecule type" value="Genomic_DNA"/>
</dbReference>
<dbReference type="InterPro" id="IPR041451">
    <property type="entry name" value="RecD2_SH13"/>
</dbReference>
<dbReference type="NCBIfam" id="TIGR01448">
    <property type="entry name" value="recD_rel"/>
    <property type="match status" value="1"/>
</dbReference>
<dbReference type="InterPro" id="IPR027417">
    <property type="entry name" value="P-loop_NTPase"/>
</dbReference>
<keyword evidence="2 3" id="KW-0067">ATP-binding</keyword>
<evidence type="ECO:0000256" key="1">
    <source>
        <dbReference type="ARBA" id="ARBA00022741"/>
    </source>
</evidence>
<dbReference type="GO" id="GO:0006310">
    <property type="term" value="P:DNA recombination"/>
    <property type="evidence" value="ECO:0007669"/>
    <property type="project" value="InterPro"/>
</dbReference>
<dbReference type="Gene3D" id="1.10.150.20">
    <property type="entry name" value="5' to 3' exonuclease, C-terminal subdomain"/>
    <property type="match status" value="1"/>
</dbReference>
<dbReference type="InterPro" id="IPR003593">
    <property type="entry name" value="AAA+_ATPase"/>
</dbReference>
<dbReference type="Gene3D" id="2.30.30.940">
    <property type="match status" value="1"/>
</dbReference>
<dbReference type="InterPro" id="IPR010994">
    <property type="entry name" value="RuvA_2-like"/>
</dbReference>
<gene>
    <name evidence="3" type="primary">recD2</name>
    <name evidence="5" type="ORF">SAMN02745217_04592</name>
</gene>
<dbReference type="HAMAP" id="MF_01488">
    <property type="entry name" value="RecD2"/>
    <property type="match status" value="1"/>
</dbReference>
<evidence type="ECO:0000259" key="4">
    <source>
        <dbReference type="SMART" id="SM00382"/>
    </source>
</evidence>
<dbReference type="SMART" id="SM00382">
    <property type="entry name" value="AAA"/>
    <property type="match status" value="1"/>
</dbReference>
<evidence type="ECO:0000256" key="2">
    <source>
        <dbReference type="ARBA" id="ARBA00022840"/>
    </source>
</evidence>
<dbReference type="InterPro" id="IPR050534">
    <property type="entry name" value="Coronavir_polyprotein_1ab"/>
</dbReference>
<reference evidence="5 6" key="1">
    <citation type="submission" date="2016-12" db="EMBL/GenBank/DDBJ databases">
        <authorList>
            <person name="Song W.-J."/>
            <person name="Kurnit D.M."/>
        </authorList>
    </citation>
    <scope>NUCLEOTIDE SEQUENCE [LARGE SCALE GENOMIC DNA]</scope>
    <source>
        <strain evidence="5 6">DSM 12503</strain>
    </source>
</reference>
<keyword evidence="3" id="KW-0413">Isomerase</keyword>
<dbReference type="Gene3D" id="3.40.50.300">
    <property type="entry name" value="P-loop containing nucleotide triphosphate hydrolases"/>
    <property type="match status" value="2"/>
</dbReference>
<name>A0A1M7YNH1_9FIRM</name>
<dbReference type="Proteomes" id="UP000184612">
    <property type="component" value="Unassembled WGS sequence"/>
</dbReference>
<keyword evidence="3" id="KW-0347">Helicase</keyword>
<dbReference type="PANTHER" id="PTHR43788">
    <property type="entry name" value="DNA2/NAM7 HELICASE FAMILY MEMBER"/>
    <property type="match status" value="1"/>
</dbReference>
<dbReference type="Pfam" id="PF14520">
    <property type="entry name" value="HHH_5"/>
    <property type="match status" value="1"/>
</dbReference>
<dbReference type="Pfam" id="PF18335">
    <property type="entry name" value="SH3_13"/>
    <property type="match status" value="1"/>
</dbReference>
<protein>
    <recommendedName>
        <fullName evidence="3">ATP-dependent RecD2 DNA helicase</fullName>
        <ecNumber evidence="3">5.6.2.3</ecNumber>
    </recommendedName>
    <alternativeName>
        <fullName evidence="3">DNA 5'-3' helicase subunit RecD2</fullName>
    </alternativeName>
</protein>
<dbReference type="OrthoDB" id="9803432at2"/>
<dbReference type="InterPro" id="IPR029493">
    <property type="entry name" value="RecD2-like_HHH"/>
</dbReference>
<keyword evidence="3" id="KW-0238">DNA-binding</keyword>
<evidence type="ECO:0000313" key="6">
    <source>
        <dbReference type="Proteomes" id="UP000184612"/>
    </source>
</evidence>
<dbReference type="GO" id="GO:0043139">
    <property type="term" value="F:5'-3' DNA helicase activity"/>
    <property type="evidence" value="ECO:0007669"/>
    <property type="project" value="UniProtKB-UniRule"/>
</dbReference>
<organism evidence="5 6">
    <name type="scientific">Anaerocolumna xylanovorans DSM 12503</name>
    <dbReference type="NCBI Taxonomy" id="1121345"/>
    <lineage>
        <taxon>Bacteria</taxon>
        <taxon>Bacillati</taxon>
        <taxon>Bacillota</taxon>
        <taxon>Clostridia</taxon>
        <taxon>Lachnospirales</taxon>
        <taxon>Lachnospiraceae</taxon>
        <taxon>Anaerocolumna</taxon>
    </lineage>
</organism>
<evidence type="ECO:0000313" key="5">
    <source>
        <dbReference type="EMBL" id="SHO54137.1"/>
    </source>
</evidence>
<dbReference type="Pfam" id="PF14490">
    <property type="entry name" value="HHH_RecD2"/>
    <property type="match status" value="1"/>
</dbReference>
<keyword evidence="1 3" id="KW-0547">Nucleotide-binding</keyword>
<dbReference type="Pfam" id="PF13245">
    <property type="entry name" value="AAA_19"/>
    <property type="match status" value="1"/>
</dbReference>
<proteinExistence type="inferred from homology"/>
<dbReference type="STRING" id="1121345.SAMN02745217_04592"/>
<dbReference type="Pfam" id="PF13538">
    <property type="entry name" value="UvrD_C_2"/>
    <property type="match status" value="1"/>
</dbReference>
<dbReference type="GO" id="GO:0003677">
    <property type="term" value="F:DNA binding"/>
    <property type="evidence" value="ECO:0007669"/>
    <property type="project" value="UniProtKB-UniRule"/>
</dbReference>
<sequence>MNCIATYEKAIFKSTENGYCIFQFKTKDADVPVQARRNYTFKDRLIRFTATGYGLPQTDAIEFILTGEWCEDKKHGCQLAVQEWQEVIPKTTDGVKAYLCCGLIKGIGEKLAEVIVARFGVGALDILEKEPERLLEIKGITEGRLEDIKESYAESRGLRDLMTFLAPYGITPRTALKIQQEFGSGCLEIIRKQPFKLCSIPGFGFKRVDAIALKTGCQPNDALRIRGALFYILDENSGQNGHLYLETDDLCKEALRLLNEKLPLPHLRLQMREVSDELYETVLRGELVSSDGAVYLPWYFAAEDLVARRVAEILTEPAPLIDISVVLAQAVEELGVTLSKKQMDAVKMAFRYNLSIITGPPGTGKTTVLKTILKVFGKLEKDGKILLAAPTGRASRRMAESTGYPDAKTLHSALGLISGDEMESFRENQKPLEADLIIADEFTMADMWLASKLFSRMKPGTKVILVGDVDQLPSVGAGNVFRELISCEMIPVTVLDEIFRQSKDSLIAYNAKFINENKTQLYYGDDFRLTDCQNQKEAAEIILRAYMNEVAQSGAENVQILSPFRSEGDASAEKLNEAVRELINPTVPGAAEFTVGARTFRLGDRVMQNKNNYDLIWTAKDGSKGCGAFNGDIGTVVKIDTYAEEMLVDMDGRMVEYRPITALELELAYAMTIHKAMGSEFDTVIIPVLSAHTILLHRNILYTAVTRAKRRVRLVGQKKSLFIAIHTNKIAKRNTLLGQRIIQYFQPSAAKQETKNAIALPERLKSTG</sequence>
<dbReference type="Pfam" id="PF23139">
    <property type="entry name" value="OB_YrrC"/>
    <property type="match status" value="1"/>
</dbReference>
<dbReference type="InterPro" id="IPR055446">
    <property type="entry name" value="RecD2_N_OB"/>
</dbReference>
<dbReference type="GO" id="GO:0017116">
    <property type="term" value="F:single-stranded DNA helicase activity"/>
    <property type="evidence" value="ECO:0007669"/>
    <property type="project" value="TreeGrafter"/>
</dbReference>
<comment type="catalytic activity">
    <reaction evidence="3">
        <text>ATP + H2O = ADP + phosphate + H(+)</text>
        <dbReference type="Rhea" id="RHEA:13065"/>
        <dbReference type="ChEBI" id="CHEBI:15377"/>
        <dbReference type="ChEBI" id="CHEBI:15378"/>
        <dbReference type="ChEBI" id="CHEBI:30616"/>
        <dbReference type="ChEBI" id="CHEBI:43474"/>
        <dbReference type="ChEBI" id="CHEBI:456216"/>
        <dbReference type="EC" id="5.6.2.3"/>
    </reaction>
</comment>
<keyword evidence="6" id="KW-1185">Reference proteome</keyword>
<keyword evidence="3" id="KW-0378">Hydrolase</keyword>
<dbReference type="Gene3D" id="1.10.10.2220">
    <property type="match status" value="1"/>
</dbReference>